<evidence type="ECO:0000313" key="2">
    <source>
        <dbReference type="EMBL" id="ROZ62049.1"/>
    </source>
</evidence>
<feature type="transmembrane region" description="Helical" evidence="1">
    <location>
        <begin position="90"/>
        <end position="110"/>
    </location>
</feature>
<keyword evidence="1" id="KW-1133">Transmembrane helix</keyword>
<dbReference type="EMBL" id="RKMF01000015">
    <property type="protein sequence ID" value="ROZ62049.1"/>
    <property type="molecule type" value="Genomic_DNA"/>
</dbReference>
<organism evidence="2 3">
    <name type="scientific">Kocuria soli</name>
    <dbReference type="NCBI Taxonomy" id="2485125"/>
    <lineage>
        <taxon>Bacteria</taxon>
        <taxon>Bacillati</taxon>
        <taxon>Actinomycetota</taxon>
        <taxon>Actinomycetes</taxon>
        <taxon>Micrococcales</taxon>
        <taxon>Micrococcaceae</taxon>
        <taxon>Kocuria</taxon>
    </lineage>
</organism>
<evidence type="ECO:0000256" key="1">
    <source>
        <dbReference type="SAM" id="Phobius"/>
    </source>
</evidence>
<dbReference type="OrthoDB" id="2151407at2"/>
<dbReference type="AlphaFoldDB" id="A0A3N3ZMT2"/>
<keyword evidence="1" id="KW-0472">Membrane</keyword>
<comment type="caution">
    <text evidence="2">The sequence shown here is derived from an EMBL/GenBank/DDBJ whole genome shotgun (WGS) entry which is preliminary data.</text>
</comment>
<sequence length="268" mass="27039">MTDQLETANPGAFETTTYDSADEVRDAVENREAIGGVSLSPEGATITTAAGAGTPYATMLTQMGAGLEQSGQSVTYQEVAPMTADDPNGAGLNALGLPLVFGGMISGVLLSTVLKNRPVHKILGSLGIAVFGGAAVAAVLQFGFHSTDGNYWLLAGGVSLGIAAVSLTILGLESTLGRAGLVLGALVMMFVANPLSGMTAGAAWLPQPWGAIGQPLPLGAASTFIRSAAYFDGAGAGSALTVLVYWIVLGLALIVLGSLRRRSSSVAK</sequence>
<accession>A0A3N3ZMT2</accession>
<feature type="transmembrane region" description="Helical" evidence="1">
    <location>
        <begin position="179"/>
        <end position="205"/>
    </location>
</feature>
<proteinExistence type="predicted"/>
<reference evidence="2 3" key="1">
    <citation type="submission" date="2018-10" db="EMBL/GenBank/DDBJ databases">
        <title>Kocuria sp. M5W7-7, whole genome shotgun sequence.</title>
        <authorList>
            <person name="Tuo L."/>
        </authorList>
    </citation>
    <scope>NUCLEOTIDE SEQUENCE [LARGE SCALE GENOMIC DNA]</scope>
    <source>
        <strain evidence="2 3">M5W7-7</strain>
    </source>
</reference>
<gene>
    <name evidence="2" type="ORF">EDL96_11320</name>
</gene>
<name>A0A3N3ZMT2_9MICC</name>
<dbReference type="RefSeq" id="WP_123826190.1">
    <property type="nucleotide sequence ID" value="NZ_RKMF01000015.1"/>
</dbReference>
<dbReference type="Proteomes" id="UP000270616">
    <property type="component" value="Unassembled WGS sequence"/>
</dbReference>
<feature type="transmembrane region" description="Helical" evidence="1">
    <location>
        <begin position="150"/>
        <end position="172"/>
    </location>
</feature>
<keyword evidence="3" id="KW-1185">Reference proteome</keyword>
<feature type="transmembrane region" description="Helical" evidence="1">
    <location>
        <begin position="122"/>
        <end position="144"/>
    </location>
</feature>
<protein>
    <submittedName>
        <fullName evidence="2">ABC transporter permease</fullName>
    </submittedName>
</protein>
<evidence type="ECO:0000313" key="3">
    <source>
        <dbReference type="Proteomes" id="UP000270616"/>
    </source>
</evidence>
<keyword evidence="1" id="KW-0812">Transmembrane</keyword>
<feature type="transmembrane region" description="Helical" evidence="1">
    <location>
        <begin position="239"/>
        <end position="259"/>
    </location>
</feature>